<accession>A0AAE0BA11</accession>
<sequence length="237" mass="25914">MSAQVYSVIIPQGVVPGQRFTVIVNGAPKECICPPNMRSGQELSVPVTEWSAVSNSHSEECHSLRTGERAEWPFPILGCFNYRTPEGKCIWCPGFFPQAVNGPFCLLSTIHTLEVNEEPLYPNNPCFMHVLGTGPKGCLLCMALCVCTEASPLPVHPIIMCFSVVQRRHIMRKYGIGEYPLCHKETLNGLCVPCSAVQVWQCPACSTPNTSHAIQGEGTSQAEHQDIQCCPPVSPCV</sequence>
<proteinExistence type="predicted"/>
<keyword evidence="2" id="KW-1185">Reference proteome</keyword>
<gene>
    <name evidence="1" type="ORF">CYMTET_57099</name>
</gene>
<dbReference type="Proteomes" id="UP001190700">
    <property type="component" value="Unassembled WGS sequence"/>
</dbReference>
<dbReference type="EMBL" id="LGRX02035944">
    <property type="protein sequence ID" value="KAK3232562.1"/>
    <property type="molecule type" value="Genomic_DNA"/>
</dbReference>
<evidence type="ECO:0000313" key="1">
    <source>
        <dbReference type="EMBL" id="KAK3232562.1"/>
    </source>
</evidence>
<organism evidence="1 2">
    <name type="scientific">Cymbomonas tetramitiformis</name>
    <dbReference type="NCBI Taxonomy" id="36881"/>
    <lineage>
        <taxon>Eukaryota</taxon>
        <taxon>Viridiplantae</taxon>
        <taxon>Chlorophyta</taxon>
        <taxon>Pyramimonadophyceae</taxon>
        <taxon>Pyramimonadales</taxon>
        <taxon>Pyramimonadaceae</taxon>
        <taxon>Cymbomonas</taxon>
    </lineage>
</organism>
<protein>
    <submittedName>
        <fullName evidence="1">Uncharacterized protein</fullName>
    </submittedName>
</protein>
<evidence type="ECO:0000313" key="2">
    <source>
        <dbReference type="Proteomes" id="UP001190700"/>
    </source>
</evidence>
<dbReference type="AlphaFoldDB" id="A0AAE0BA11"/>
<reference evidence="1 2" key="1">
    <citation type="journal article" date="2015" name="Genome Biol. Evol.">
        <title>Comparative Genomics of a Bacterivorous Green Alga Reveals Evolutionary Causalities and Consequences of Phago-Mixotrophic Mode of Nutrition.</title>
        <authorList>
            <person name="Burns J.A."/>
            <person name="Paasch A."/>
            <person name="Narechania A."/>
            <person name="Kim E."/>
        </authorList>
    </citation>
    <scope>NUCLEOTIDE SEQUENCE [LARGE SCALE GENOMIC DNA]</scope>
    <source>
        <strain evidence="1 2">PLY_AMNH</strain>
    </source>
</reference>
<name>A0AAE0BA11_9CHLO</name>
<comment type="caution">
    <text evidence="1">The sequence shown here is derived from an EMBL/GenBank/DDBJ whole genome shotgun (WGS) entry which is preliminary data.</text>
</comment>